<feature type="non-terminal residue" evidence="2">
    <location>
        <position position="1"/>
    </location>
</feature>
<dbReference type="Proteomes" id="UP000309128">
    <property type="component" value="Unassembled WGS sequence"/>
</dbReference>
<keyword evidence="3" id="KW-1185">Reference proteome</keyword>
<sequence>GLGLSIVRAIVAAHGGEVGAVARPEGGLRVTVRLPRGGA</sequence>
<dbReference type="InterPro" id="IPR003594">
    <property type="entry name" value="HATPase_dom"/>
</dbReference>
<comment type="caution">
    <text evidence="2">The sequence shown here is derived from an EMBL/GenBank/DDBJ whole genome shotgun (WGS) entry which is preliminary data.</text>
</comment>
<organism evidence="2 3">
    <name type="scientific">Nonomuraea turkmeniaca</name>
    <dbReference type="NCBI Taxonomy" id="103838"/>
    <lineage>
        <taxon>Bacteria</taxon>
        <taxon>Bacillati</taxon>
        <taxon>Actinomycetota</taxon>
        <taxon>Actinomycetes</taxon>
        <taxon>Streptosporangiales</taxon>
        <taxon>Streptosporangiaceae</taxon>
        <taxon>Nonomuraea</taxon>
    </lineage>
</organism>
<evidence type="ECO:0000313" key="3">
    <source>
        <dbReference type="Proteomes" id="UP000309128"/>
    </source>
</evidence>
<protein>
    <recommendedName>
        <fullName evidence="1">Histidine kinase/HSP90-like ATPase domain-containing protein</fullName>
    </recommendedName>
</protein>
<reference evidence="2 3" key="1">
    <citation type="submission" date="2019-05" db="EMBL/GenBank/DDBJ databases">
        <title>Draft genome sequence of Nonomuraea turkmeniaca DSM 43926.</title>
        <authorList>
            <person name="Saricaoglu S."/>
            <person name="Isik K."/>
        </authorList>
    </citation>
    <scope>NUCLEOTIDE SEQUENCE [LARGE SCALE GENOMIC DNA]</scope>
    <source>
        <strain evidence="2 3">DSM 43926</strain>
    </source>
</reference>
<feature type="domain" description="Histidine kinase/HSP90-like ATPase" evidence="1">
    <location>
        <begin position="1"/>
        <end position="36"/>
    </location>
</feature>
<dbReference type="InterPro" id="IPR036890">
    <property type="entry name" value="HATPase_C_sf"/>
</dbReference>
<dbReference type="Gene3D" id="3.30.565.10">
    <property type="entry name" value="Histidine kinase-like ATPase, C-terminal domain"/>
    <property type="match status" value="1"/>
</dbReference>
<evidence type="ECO:0000259" key="1">
    <source>
        <dbReference type="Pfam" id="PF02518"/>
    </source>
</evidence>
<dbReference type="EMBL" id="VCKY01000322">
    <property type="protein sequence ID" value="TMR08067.1"/>
    <property type="molecule type" value="Genomic_DNA"/>
</dbReference>
<proteinExistence type="predicted"/>
<dbReference type="SUPFAM" id="SSF55874">
    <property type="entry name" value="ATPase domain of HSP90 chaperone/DNA topoisomerase II/histidine kinase"/>
    <property type="match status" value="1"/>
</dbReference>
<dbReference type="AlphaFoldDB" id="A0A5S4EX43"/>
<dbReference type="Pfam" id="PF02518">
    <property type="entry name" value="HATPase_c"/>
    <property type="match status" value="1"/>
</dbReference>
<evidence type="ECO:0000313" key="2">
    <source>
        <dbReference type="EMBL" id="TMR08067.1"/>
    </source>
</evidence>
<name>A0A5S4EX43_9ACTN</name>
<accession>A0A5S4EX43</accession>
<gene>
    <name evidence="2" type="ORF">ETD86_49335</name>
</gene>